<feature type="non-terminal residue" evidence="1">
    <location>
        <position position="1"/>
    </location>
</feature>
<evidence type="ECO:0000313" key="1">
    <source>
        <dbReference type="EMBL" id="NWQ69307.1"/>
    </source>
</evidence>
<dbReference type="EMBL" id="VYZA01000924">
    <property type="protein sequence ID" value="NWQ69307.1"/>
    <property type="molecule type" value="Genomic_DNA"/>
</dbReference>
<accession>A0A7K4R833</accession>
<dbReference type="AlphaFoldDB" id="A0A7K4R833"/>
<organism evidence="1 2">
    <name type="scientific">Neopipo cinnamomea</name>
    <dbReference type="NCBI Taxonomy" id="456388"/>
    <lineage>
        <taxon>Eukaryota</taxon>
        <taxon>Metazoa</taxon>
        <taxon>Chordata</taxon>
        <taxon>Craniata</taxon>
        <taxon>Vertebrata</taxon>
        <taxon>Euteleostomi</taxon>
        <taxon>Archelosauria</taxon>
        <taxon>Archosauria</taxon>
        <taxon>Dinosauria</taxon>
        <taxon>Saurischia</taxon>
        <taxon>Theropoda</taxon>
        <taxon>Coelurosauria</taxon>
        <taxon>Aves</taxon>
        <taxon>Neognathae</taxon>
        <taxon>Neoaves</taxon>
        <taxon>Telluraves</taxon>
        <taxon>Australaves</taxon>
        <taxon>Passeriformes</taxon>
        <taxon>Tyrannidae</taxon>
        <taxon>Neopipo</taxon>
    </lineage>
</organism>
<comment type="caution">
    <text evidence="1">The sequence shown here is derived from an EMBL/GenBank/DDBJ whole genome shotgun (WGS) entry which is preliminary data.</text>
</comment>
<keyword evidence="2" id="KW-1185">Reference proteome</keyword>
<sequence length="77" mass="9116">HCLAVRAVCRREIDCDRGNGYSWKITLLRNYWKSKVKQEWLSGKYSNIPSQHSLPEKSMYPMDVDTWGEILEAELER</sequence>
<feature type="non-terminal residue" evidence="1">
    <location>
        <position position="77"/>
    </location>
</feature>
<dbReference type="Proteomes" id="UP000556200">
    <property type="component" value="Unassembled WGS sequence"/>
</dbReference>
<protein>
    <submittedName>
        <fullName evidence="1">FBX48 protein</fullName>
    </submittedName>
</protein>
<gene>
    <name evidence="1" type="primary">Fbxo48</name>
    <name evidence="1" type="ORF">NEOCIN_R13033</name>
</gene>
<proteinExistence type="predicted"/>
<name>A0A7K4R833_9TYRA</name>
<evidence type="ECO:0000313" key="2">
    <source>
        <dbReference type="Proteomes" id="UP000556200"/>
    </source>
</evidence>
<reference evidence="1 2" key="1">
    <citation type="submission" date="2019-09" db="EMBL/GenBank/DDBJ databases">
        <title>Bird 10,000 Genomes (B10K) Project - Family phase.</title>
        <authorList>
            <person name="Zhang G."/>
        </authorList>
    </citation>
    <scope>NUCLEOTIDE SEQUENCE [LARGE SCALE GENOMIC DNA]</scope>
    <source>
        <strain evidence="1">B10K-DU-004-15</strain>
        <tissue evidence="1">Mixed tissue sample</tissue>
    </source>
</reference>